<feature type="chain" id="PRO_5022101212" description="Lipoprotein" evidence="1">
    <location>
        <begin position="26"/>
        <end position="132"/>
    </location>
</feature>
<keyword evidence="3" id="KW-1185">Reference proteome</keyword>
<accession>A0A516ITQ7</accession>
<name>A0A516ITQ7_9SPHN</name>
<protein>
    <recommendedName>
        <fullName evidence="4">Lipoprotein</fullName>
    </recommendedName>
</protein>
<evidence type="ECO:0000313" key="3">
    <source>
        <dbReference type="Proteomes" id="UP000321857"/>
    </source>
</evidence>
<reference evidence="2 3" key="1">
    <citation type="submission" date="2019-07" db="EMBL/GenBank/DDBJ databases">
        <title>Sphingomonas AE3 Genome sequencing and assembly.</title>
        <authorList>
            <person name="Kim H."/>
        </authorList>
    </citation>
    <scope>NUCLEOTIDE SEQUENCE [LARGE SCALE GENOMIC DNA]</scope>
    <source>
        <strain evidence="2 3">AE3</strain>
    </source>
</reference>
<sequence>MRSIILALSVLSSLGLAACATSANAPIGVGGPIRGDGQARLNEPTRVGPLVFTPKEVVEDSRCPSGVQCVWAGRLVLLTRIDGPGWRQTIPLALGEDQPIGGHVVRLANARPAPVAGQPIAPGTYIFAFQLR</sequence>
<proteinExistence type="predicted"/>
<dbReference type="RefSeq" id="WP_147494744.1">
    <property type="nucleotide sequence ID" value="NZ_CP041659.1"/>
</dbReference>
<dbReference type="EMBL" id="CP041659">
    <property type="protein sequence ID" value="QDP20296.1"/>
    <property type="molecule type" value="Genomic_DNA"/>
</dbReference>
<evidence type="ECO:0000256" key="1">
    <source>
        <dbReference type="SAM" id="SignalP"/>
    </source>
</evidence>
<feature type="signal peptide" evidence="1">
    <location>
        <begin position="1"/>
        <end position="25"/>
    </location>
</feature>
<evidence type="ECO:0008006" key="4">
    <source>
        <dbReference type="Google" id="ProtNLM"/>
    </source>
</evidence>
<evidence type="ECO:0000313" key="2">
    <source>
        <dbReference type="EMBL" id="QDP20296.1"/>
    </source>
</evidence>
<dbReference type="AlphaFoldDB" id="A0A516ITQ7"/>
<organism evidence="2 3">
    <name type="scientific">Sphingomonas xanthus</name>
    <dbReference type="NCBI Taxonomy" id="2594473"/>
    <lineage>
        <taxon>Bacteria</taxon>
        <taxon>Pseudomonadati</taxon>
        <taxon>Pseudomonadota</taxon>
        <taxon>Alphaproteobacteria</taxon>
        <taxon>Sphingomonadales</taxon>
        <taxon>Sphingomonadaceae</taxon>
        <taxon>Sphingomonas</taxon>
    </lineage>
</organism>
<dbReference type="OrthoDB" id="163809at2"/>
<keyword evidence="1" id="KW-0732">Signal</keyword>
<dbReference type="PROSITE" id="PS51257">
    <property type="entry name" value="PROKAR_LIPOPROTEIN"/>
    <property type="match status" value="1"/>
</dbReference>
<gene>
    <name evidence="2" type="ORF">FMM02_10240</name>
</gene>
<dbReference type="Proteomes" id="UP000321857">
    <property type="component" value="Chromosome"/>
</dbReference>
<dbReference type="KEGG" id="sxa:FMM02_10240"/>